<evidence type="ECO:0000256" key="3">
    <source>
        <dbReference type="ARBA" id="ARBA00022475"/>
    </source>
</evidence>
<comment type="similarity">
    <text evidence="2 7">Belongs to the UPF0056 (MarC) family.</text>
</comment>
<evidence type="ECO:0000256" key="6">
    <source>
        <dbReference type="ARBA" id="ARBA00023136"/>
    </source>
</evidence>
<evidence type="ECO:0000256" key="5">
    <source>
        <dbReference type="ARBA" id="ARBA00022989"/>
    </source>
</evidence>
<feature type="transmembrane region" description="Helical" evidence="7">
    <location>
        <begin position="140"/>
        <end position="166"/>
    </location>
</feature>
<gene>
    <name evidence="8" type="ORF">A2Z21_01165</name>
</gene>
<comment type="subcellular location">
    <subcellularLocation>
        <location evidence="1 7">Cell membrane</location>
        <topology evidence="1 7">Multi-pass membrane protein</topology>
    </subcellularLocation>
</comment>
<keyword evidence="5 7" id="KW-1133">Transmembrane helix</keyword>
<evidence type="ECO:0000256" key="7">
    <source>
        <dbReference type="RuleBase" id="RU362048"/>
    </source>
</evidence>
<name>A0A1F5UQ67_FRAXR</name>
<evidence type="ECO:0000256" key="1">
    <source>
        <dbReference type="ARBA" id="ARBA00004651"/>
    </source>
</evidence>
<proteinExistence type="inferred from homology"/>
<feature type="transmembrane region" description="Helical" evidence="7">
    <location>
        <begin position="44"/>
        <end position="67"/>
    </location>
</feature>
<keyword evidence="6 7" id="KW-0472">Membrane</keyword>
<protein>
    <recommendedName>
        <fullName evidence="7">UPF0056 membrane protein</fullName>
    </recommendedName>
</protein>
<dbReference type="Pfam" id="PF01914">
    <property type="entry name" value="MarC"/>
    <property type="match status" value="1"/>
</dbReference>
<comment type="caution">
    <text evidence="8">The sequence shown here is derived from an EMBL/GenBank/DDBJ whole genome shotgun (WGS) entry which is preliminary data.</text>
</comment>
<reference evidence="8 9" key="1">
    <citation type="journal article" date="2016" name="Nat. Commun.">
        <title>Thousands of microbial genomes shed light on interconnected biogeochemical processes in an aquifer system.</title>
        <authorList>
            <person name="Anantharaman K."/>
            <person name="Brown C.T."/>
            <person name="Hug L.A."/>
            <person name="Sharon I."/>
            <person name="Castelle C.J."/>
            <person name="Probst A.J."/>
            <person name="Thomas B.C."/>
            <person name="Singh A."/>
            <person name="Wilkins M.J."/>
            <person name="Karaoz U."/>
            <person name="Brodie E.L."/>
            <person name="Williams K.H."/>
            <person name="Hubbard S.S."/>
            <person name="Banfield J.F."/>
        </authorList>
    </citation>
    <scope>NUCLEOTIDE SEQUENCE [LARGE SCALE GENOMIC DNA]</scope>
    <source>
        <strain evidence="9">RBG_16_55_9</strain>
    </source>
</reference>
<dbReference type="NCBIfam" id="TIGR00427">
    <property type="entry name" value="NAAT family transporter"/>
    <property type="match status" value="1"/>
</dbReference>
<accession>A0A1F5UQ67</accession>
<dbReference type="GO" id="GO:0005886">
    <property type="term" value="C:plasma membrane"/>
    <property type="evidence" value="ECO:0007669"/>
    <property type="project" value="UniProtKB-SubCell"/>
</dbReference>
<organism evidence="8 9">
    <name type="scientific">Fraserbacteria sp. (strain RBG_16_55_9)</name>
    <dbReference type="NCBI Taxonomy" id="1817864"/>
    <lineage>
        <taxon>Bacteria</taxon>
        <taxon>Candidatus Fraseribacteriota</taxon>
    </lineage>
</organism>
<dbReference type="InterPro" id="IPR002771">
    <property type="entry name" value="Multi_antbiot-R_MarC"/>
</dbReference>
<feature type="transmembrane region" description="Helical" evidence="7">
    <location>
        <begin position="6"/>
        <end position="32"/>
    </location>
</feature>
<dbReference type="EMBL" id="MFGX01000108">
    <property type="protein sequence ID" value="OGF53275.1"/>
    <property type="molecule type" value="Genomic_DNA"/>
</dbReference>
<feature type="transmembrane region" description="Helical" evidence="7">
    <location>
        <begin position="79"/>
        <end position="97"/>
    </location>
</feature>
<evidence type="ECO:0000313" key="8">
    <source>
        <dbReference type="EMBL" id="OGF53275.1"/>
    </source>
</evidence>
<keyword evidence="4 7" id="KW-0812">Transmembrane</keyword>
<dbReference type="PANTHER" id="PTHR33508:SF1">
    <property type="entry name" value="UPF0056 MEMBRANE PROTEIN YHCE"/>
    <property type="match status" value="1"/>
</dbReference>
<feature type="transmembrane region" description="Helical" evidence="7">
    <location>
        <begin position="109"/>
        <end position="134"/>
    </location>
</feature>
<dbReference type="PANTHER" id="PTHR33508">
    <property type="entry name" value="UPF0056 MEMBRANE PROTEIN YHCE"/>
    <property type="match status" value="1"/>
</dbReference>
<dbReference type="Proteomes" id="UP000179157">
    <property type="component" value="Unassembled WGS sequence"/>
</dbReference>
<feature type="transmembrane region" description="Helical" evidence="7">
    <location>
        <begin position="178"/>
        <end position="199"/>
    </location>
</feature>
<evidence type="ECO:0000313" key="9">
    <source>
        <dbReference type="Proteomes" id="UP000179157"/>
    </source>
</evidence>
<evidence type="ECO:0000256" key="2">
    <source>
        <dbReference type="ARBA" id="ARBA00009784"/>
    </source>
</evidence>
<evidence type="ECO:0000256" key="4">
    <source>
        <dbReference type="ARBA" id="ARBA00022692"/>
    </source>
</evidence>
<keyword evidence="3" id="KW-1003">Cell membrane</keyword>
<dbReference type="AlphaFoldDB" id="A0A1F5UQ67"/>
<sequence length="202" mass="21414">MLELSFQAFILTFIPLLVAIDVVGVIPFYLTLTRGLNPTEKQKIIWQSVLTAAAVSIAFSFIGKFVLTVLSITVDDFKIAGGIVLLTLAVLDLVRAGTQDEEYKGVQNVGIGVVPLALPFLVGPAVLTTILILVDLHGPLMTVLALLANLVLVAVVFLAAGQLAKLLGVDGIRALSKVVYLLLAAYAVMMIRLGLQAMLSSS</sequence>